<evidence type="ECO:0000313" key="5">
    <source>
        <dbReference type="Proteomes" id="UP000664218"/>
    </source>
</evidence>
<comment type="caution">
    <text evidence="4">The sequence shown here is derived from an EMBL/GenBank/DDBJ whole genome shotgun (WGS) entry which is preliminary data.</text>
</comment>
<keyword evidence="3" id="KW-1133">Transmembrane helix</keyword>
<feature type="transmembrane region" description="Helical" evidence="3">
    <location>
        <begin position="1533"/>
        <end position="1549"/>
    </location>
</feature>
<dbReference type="Proteomes" id="UP000664218">
    <property type="component" value="Unassembled WGS sequence"/>
</dbReference>
<keyword evidence="1" id="KW-0175">Coiled coil</keyword>
<protein>
    <submittedName>
        <fullName evidence="4">LPXTG cell wall anchor domain-containing protein</fullName>
    </submittedName>
</protein>
<dbReference type="RefSeq" id="WP_207598578.1">
    <property type="nucleotide sequence ID" value="NZ_JAFNJU010000002.1"/>
</dbReference>
<reference evidence="4" key="1">
    <citation type="submission" date="2021-03" db="EMBL/GenBank/DDBJ databases">
        <title>Proteiniclasticum marinus sp. nov., isolated from tidal flat sediment.</title>
        <authorList>
            <person name="Namirimu T."/>
            <person name="Yang J.-A."/>
            <person name="Yang S.-H."/>
            <person name="Kim Y.-J."/>
            <person name="Kwon K.K."/>
        </authorList>
    </citation>
    <scope>NUCLEOTIDE SEQUENCE</scope>
    <source>
        <strain evidence="4">SCR006</strain>
    </source>
</reference>
<keyword evidence="5" id="KW-1185">Reference proteome</keyword>
<accession>A0A939H9Q0</accession>
<name>A0A939H9Q0_9CLOT</name>
<feature type="coiled-coil region" evidence="1">
    <location>
        <begin position="1223"/>
        <end position="1270"/>
    </location>
</feature>
<organism evidence="4 5">
    <name type="scientific">Proteiniclasticum aestuarii</name>
    <dbReference type="NCBI Taxonomy" id="2817862"/>
    <lineage>
        <taxon>Bacteria</taxon>
        <taxon>Bacillati</taxon>
        <taxon>Bacillota</taxon>
        <taxon>Clostridia</taxon>
        <taxon>Eubacteriales</taxon>
        <taxon>Clostridiaceae</taxon>
        <taxon>Proteiniclasticum</taxon>
    </lineage>
</organism>
<proteinExistence type="predicted"/>
<keyword evidence="3" id="KW-0812">Transmembrane</keyword>
<feature type="compositionally biased region" description="Acidic residues" evidence="2">
    <location>
        <begin position="1451"/>
        <end position="1512"/>
    </location>
</feature>
<dbReference type="EMBL" id="JAFNJU010000002">
    <property type="protein sequence ID" value="MBO1264056.1"/>
    <property type="molecule type" value="Genomic_DNA"/>
</dbReference>
<evidence type="ECO:0000256" key="2">
    <source>
        <dbReference type="SAM" id="MobiDB-lite"/>
    </source>
</evidence>
<dbReference type="NCBIfam" id="TIGR01167">
    <property type="entry name" value="LPXTG_anchor"/>
    <property type="match status" value="1"/>
</dbReference>
<sequence>MRNVKRSLTSLILFVFISAIFFQNLAYGIPLEEENSVEVNPITVQAATALRVDQQINLDVLVVGDVSVQSVTAYYEITGKNEGEISYSLNQNPDEGFSYSISLQDYNVSESLSGTYRMKKLEVETYDNDIYHIYEEGTSGVDLTHDFSAMDFEISRLYDDLQIDASMPDTILTAGEQLEIALSTTNLPAHNVQFYFINENGNEINVGGDLNSEMGIRYSISDYTAPGTYQLVYVNLAIDEWITIHNSEYDDILHMYMQDFSHLDFVVEGTVADNEAPVFDHINMINSKGTAYAPLVMELIAHDEVSGLESGSATFVNEDYDTFEVYFSEFDNFKATMNVDSSIKEGTYHMMSVSINDKAGNHIHYRDHRYVQNEWHSVSDLSMYVVEISETFSGYDPKISIVEPSKIKVGESGEIIVLHEDENYSPDSILLHYSYKSYYENFAVELTRESEGVYRGALDSTSFDKMGDYHLTYMNLQVKGKTVRSIYDSNRYQHEQYMEDLSGGLVTVYDPAYEKFPQVSVTPSKKEYSLFDTLILEMDFDVEGFYPEYIEGLLVNQSDEETTYPVYFRYDETLMRYVYISKIDNRIASGTYALTDLKALVNHQNDVPLSSDYNEVIFTINGTVGEGYIPEISITVDKKEAKPGDVVTITAEIDETDVDFFSVILSMVIGNDSELSHHTLEEVRSGVFELKIPIETHMNNGSVTIEYISLEGMAHYVGSSREDDNKLAEAIKNSSFSITGATGDQTAPKLVDITLDKNVFYFMENPELGFEILEDGSGFDRGYIEYKRKGTDIIIDGGISAYGDKISASMYSWYMDEGIYELQSITLYDKAGNKAVYNSENSPLDFSKYTFEMKTAYLENFSIKTDKETYGPYDTVNISGMLGLTDVGTGRLDLRYEDQSGNWRYVSADVKNDGSFSAKMEVMPNEAEGKYVLVSIDYFHGETRYEMIHGNPSEGKNYADLSGGNYEIKGTVEDYEEPVLKSVKLDKNIAVPGEVITITVVAEDNKLGLHSGSLEFYNKEFNKKIQVELIKTSETTMTGKTTISDTEVSGQWVLTKVNLEDKGTNRGTTYNKNLNLTTGMNVMDFSANSFTTEKTVPDLTAPEFISAEIRTNHINNFTPLEITIKAKDSESGIKDVIVYYENEGGGRDDYSTFKAKKIGEDTYKVVENFDVFARHNLYIHKIELIDYQNNRCIISYWHNDEYLNKYDRIIYTDLSRFDIELYKEDQQKEIEEAINDIAETVVQTENKAEIIQMKDTLLNMKETMDQLEDTPENQEKKEQYYELLQNVLKVDKVVENTDVEESQETGMDMSVSNLNALHLPEVLDEEVKSVKIELKAEAMSKEDAERIVSKAEAGTSVVALYDMSLFKVVERTDNSSSSDSISNEDIKGLLTLRMAVPLTYMGSQNLKVIYVNENGEMEELEAEDITENGIRYLYFQTDHFSMYGIITTAAEDSEEDTPVTPETPEEESPVTPETPDEDITDIPENDQEEIIDEETNLEESEEDESDENDIDESDKTSTDDSSLPKAGAADQSMFLYGGAAFILLGVFMLKKKSANKIAKQ</sequence>
<gene>
    <name evidence="4" type="ORF">J3A84_03230</name>
</gene>
<evidence type="ECO:0000256" key="3">
    <source>
        <dbReference type="SAM" id="Phobius"/>
    </source>
</evidence>
<feature type="region of interest" description="Disordered" evidence="2">
    <location>
        <begin position="1451"/>
        <end position="1526"/>
    </location>
</feature>
<evidence type="ECO:0000313" key="4">
    <source>
        <dbReference type="EMBL" id="MBO1264056.1"/>
    </source>
</evidence>
<evidence type="ECO:0000256" key="1">
    <source>
        <dbReference type="SAM" id="Coils"/>
    </source>
</evidence>
<keyword evidence="3" id="KW-0472">Membrane</keyword>